<reference evidence="1 2" key="1">
    <citation type="submission" date="2018-02" db="EMBL/GenBank/DDBJ databases">
        <title>Genomic Encyclopedia of Archaeal and Bacterial Type Strains, Phase II (KMG-II): from individual species to whole genera.</title>
        <authorList>
            <person name="Goeker M."/>
        </authorList>
    </citation>
    <scope>NUCLEOTIDE SEQUENCE [LARGE SCALE GENOMIC DNA]</scope>
    <source>
        <strain evidence="1 2">DSM 29526</strain>
    </source>
</reference>
<dbReference type="Proteomes" id="UP000237662">
    <property type="component" value="Unassembled WGS sequence"/>
</dbReference>
<dbReference type="AlphaFoldDB" id="A0A2S6I5V2"/>
<evidence type="ECO:0000313" key="2">
    <source>
        <dbReference type="Proteomes" id="UP000237662"/>
    </source>
</evidence>
<keyword evidence="2" id="KW-1185">Reference proteome</keyword>
<accession>A0A2S6I5V2</accession>
<protein>
    <submittedName>
        <fullName evidence="1">Uncharacterized protein</fullName>
    </submittedName>
</protein>
<evidence type="ECO:0000313" key="1">
    <source>
        <dbReference type="EMBL" id="PPK86543.1"/>
    </source>
</evidence>
<sequence>MGKDTKRHFWRRSAGTVIQRTGKYMSLNSPNLDCRGSNFADHRIDASQFSLIPEVASELRVKFCPEKTETANYINWIHAEEFKFAGLC</sequence>
<dbReference type="EMBL" id="PTJC01000006">
    <property type="protein sequence ID" value="PPK86543.1"/>
    <property type="molecule type" value="Genomic_DNA"/>
</dbReference>
<comment type="caution">
    <text evidence="1">The sequence shown here is derived from an EMBL/GenBank/DDBJ whole genome shotgun (WGS) entry which is preliminary data.</text>
</comment>
<proteinExistence type="predicted"/>
<name>A0A2S6I5V2_9BACT</name>
<gene>
    <name evidence="1" type="ORF">CLV84_3474</name>
</gene>
<organism evidence="1 2">
    <name type="scientific">Neolewinella xylanilytica</name>
    <dbReference type="NCBI Taxonomy" id="1514080"/>
    <lineage>
        <taxon>Bacteria</taxon>
        <taxon>Pseudomonadati</taxon>
        <taxon>Bacteroidota</taxon>
        <taxon>Saprospiria</taxon>
        <taxon>Saprospirales</taxon>
        <taxon>Lewinellaceae</taxon>
        <taxon>Neolewinella</taxon>
    </lineage>
</organism>